<dbReference type="AlphaFoldDB" id="A0A1I0Q6T0"/>
<dbReference type="GO" id="GO:0016491">
    <property type="term" value="F:oxidoreductase activity"/>
    <property type="evidence" value="ECO:0007669"/>
    <property type="project" value="UniProtKB-KW"/>
</dbReference>
<dbReference type="InterPro" id="IPR033878">
    <property type="entry name" value="NfsB-like"/>
</dbReference>
<dbReference type="EMBL" id="FOJG01000001">
    <property type="protein sequence ID" value="SEW22578.1"/>
    <property type="molecule type" value="Genomic_DNA"/>
</dbReference>
<dbReference type="Gene3D" id="3.40.109.10">
    <property type="entry name" value="NADH Oxidase"/>
    <property type="match status" value="1"/>
</dbReference>
<evidence type="ECO:0000256" key="3">
    <source>
        <dbReference type="ARBA" id="ARBA00022630"/>
    </source>
</evidence>
<keyword evidence="4" id="KW-0288">FMN</keyword>
<keyword evidence="3" id="KW-0285">Flavoprotein</keyword>
<dbReference type="SUPFAM" id="SSF55469">
    <property type="entry name" value="FMN-dependent nitroreductase-like"/>
    <property type="match status" value="1"/>
</dbReference>
<evidence type="ECO:0000256" key="1">
    <source>
        <dbReference type="ARBA" id="ARBA00001917"/>
    </source>
</evidence>
<evidence type="ECO:0000259" key="7">
    <source>
        <dbReference type="Pfam" id="PF00881"/>
    </source>
</evidence>
<dbReference type="RefSeq" id="WP_089891974.1">
    <property type="nucleotide sequence ID" value="NZ_FOJG01000001.1"/>
</dbReference>
<name>A0A1I0Q6T0_9BACT</name>
<comment type="similarity">
    <text evidence="2">Belongs to the nitroreductase family.</text>
</comment>
<dbReference type="PANTHER" id="PTHR43673">
    <property type="entry name" value="NAD(P)H NITROREDUCTASE YDGI-RELATED"/>
    <property type="match status" value="1"/>
</dbReference>
<evidence type="ECO:0000313" key="9">
    <source>
        <dbReference type="Proteomes" id="UP000199310"/>
    </source>
</evidence>
<reference evidence="9" key="1">
    <citation type="submission" date="2016-10" db="EMBL/GenBank/DDBJ databases">
        <authorList>
            <person name="Varghese N."/>
            <person name="Submissions S."/>
        </authorList>
    </citation>
    <scope>NUCLEOTIDE SEQUENCE [LARGE SCALE GENOMIC DNA]</scope>
    <source>
        <strain evidence="9">DSM 3695</strain>
    </source>
</reference>
<organism evidence="8 9">
    <name type="scientific">Chitinophaga arvensicola</name>
    <dbReference type="NCBI Taxonomy" id="29529"/>
    <lineage>
        <taxon>Bacteria</taxon>
        <taxon>Pseudomonadati</taxon>
        <taxon>Bacteroidota</taxon>
        <taxon>Chitinophagia</taxon>
        <taxon>Chitinophagales</taxon>
        <taxon>Chitinophagaceae</taxon>
        <taxon>Chitinophaga</taxon>
    </lineage>
</organism>
<protein>
    <submittedName>
        <fullName evidence="8">Nitroreductase</fullName>
    </submittedName>
</protein>
<dbReference type="InterPro" id="IPR000415">
    <property type="entry name" value="Nitroreductase-like"/>
</dbReference>
<dbReference type="OrthoDB" id="9809288at2"/>
<dbReference type="CDD" id="cd02149">
    <property type="entry name" value="NfsB-like"/>
    <property type="match status" value="1"/>
</dbReference>
<keyword evidence="6" id="KW-0560">Oxidoreductase</keyword>
<evidence type="ECO:0000313" key="8">
    <source>
        <dbReference type="EMBL" id="SEW22578.1"/>
    </source>
</evidence>
<keyword evidence="5" id="KW-0521">NADP</keyword>
<dbReference type="STRING" id="29529.SAMN04488122_1261"/>
<dbReference type="PANTHER" id="PTHR43673:SF2">
    <property type="entry name" value="NITROREDUCTASE"/>
    <property type="match status" value="1"/>
</dbReference>
<gene>
    <name evidence="8" type="ORF">SAMN04488122_1261</name>
</gene>
<dbReference type="Pfam" id="PF00881">
    <property type="entry name" value="Nitroreductase"/>
    <property type="match status" value="1"/>
</dbReference>
<sequence>MNIIGNLEWRYATKKFSDQKVSMEDVNKILEAINLSASSAGLQPYRVFVIENSPLRKELAVGSFNSQISQSSHLLVFAAFETVTLSHIETYLANIASERGIPVEALADFKAALTGGLLSRTDKENFDWAARQAYIALGTALIAAAELKIDSTPMEGFDAEKFDTLLHLKEQGLKSVVALSLGYRDADGDTFAKLKKVRLPLSDLVTFVN</sequence>
<comment type="cofactor">
    <cofactor evidence="1">
        <name>FMN</name>
        <dbReference type="ChEBI" id="CHEBI:58210"/>
    </cofactor>
</comment>
<evidence type="ECO:0000256" key="6">
    <source>
        <dbReference type="ARBA" id="ARBA00023002"/>
    </source>
</evidence>
<evidence type="ECO:0000256" key="2">
    <source>
        <dbReference type="ARBA" id="ARBA00007118"/>
    </source>
</evidence>
<evidence type="ECO:0000256" key="5">
    <source>
        <dbReference type="ARBA" id="ARBA00022857"/>
    </source>
</evidence>
<feature type="domain" description="Nitroreductase" evidence="7">
    <location>
        <begin position="8"/>
        <end position="183"/>
    </location>
</feature>
<dbReference type="InterPro" id="IPR029479">
    <property type="entry name" value="Nitroreductase"/>
</dbReference>
<accession>A0A1I0Q6T0</accession>
<dbReference type="Proteomes" id="UP000199310">
    <property type="component" value="Unassembled WGS sequence"/>
</dbReference>
<evidence type="ECO:0000256" key="4">
    <source>
        <dbReference type="ARBA" id="ARBA00022643"/>
    </source>
</evidence>
<proteinExistence type="inferred from homology"/>
<keyword evidence="9" id="KW-1185">Reference proteome</keyword>